<evidence type="ECO:0000256" key="2">
    <source>
        <dbReference type="ARBA" id="ARBA00010147"/>
    </source>
</evidence>
<dbReference type="PANTHER" id="PTHR45713:SF6">
    <property type="entry name" value="F5_8 TYPE C DOMAIN-CONTAINING PROTEIN"/>
    <property type="match status" value="1"/>
</dbReference>
<organism evidence="11 12">
    <name type="scientific">Sinanodonta woodiana</name>
    <name type="common">Chinese pond mussel</name>
    <name type="synonym">Anodonta woodiana</name>
    <dbReference type="NCBI Taxonomy" id="1069815"/>
    <lineage>
        <taxon>Eukaryota</taxon>
        <taxon>Metazoa</taxon>
        <taxon>Spiralia</taxon>
        <taxon>Lophotrochozoa</taxon>
        <taxon>Mollusca</taxon>
        <taxon>Bivalvia</taxon>
        <taxon>Autobranchia</taxon>
        <taxon>Heteroconchia</taxon>
        <taxon>Palaeoheterodonta</taxon>
        <taxon>Unionida</taxon>
        <taxon>Unionoidea</taxon>
        <taxon>Unionidae</taxon>
        <taxon>Unioninae</taxon>
        <taxon>Sinanodonta</taxon>
    </lineage>
</organism>
<dbReference type="Gene3D" id="2.10.70.10">
    <property type="entry name" value="Complement Module, domain 1"/>
    <property type="match status" value="2"/>
</dbReference>
<comment type="caution">
    <text evidence="8">Lacks conserved residue(s) required for the propagation of feature annotation.</text>
</comment>
<dbReference type="CDD" id="cd00033">
    <property type="entry name" value="CCP"/>
    <property type="match status" value="2"/>
</dbReference>
<comment type="caution">
    <text evidence="11">The sequence shown here is derived from an EMBL/GenBank/DDBJ whole genome shotgun (WGS) entry which is preliminary data.</text>
</comment>
<evidence type="ECO:0000256" key="9">
    <source>
        <dbReference type="SAM" id="SignalP"/>
    </source>
</evidence>
<evidence type="ECO:0000256" key="3">
    <source>
        <dbReference type="ARBA" id="ARBA00011233"/>
    </source>
</evidence>
<evidence type="ECO:0000256" key="7">
    <source>
        <dbReference type="ARBA" id="ARBA00023157"/>
    </source>
</evidence>
<comment type="similarity">
    <text evidence="2">Belongs to the fucolectin family.</text>
</comment>
<keyword evidence="8" id="KW-0768">Sushi</keyword>
<evidence type="ECO:0000259" key="10">
    <source>
        <dbReference type="PROSITE" id="PS50923"/>
    </source>
</evidence>
<dbReference type="InterPro" id="IPR000436">
    <property type="entry name" value="Sushi_SCR_CCP_dom"/>
</dbReference>
<keyword evidence="7" id="KW-1015">Disulfide bond</keyword>
<keyword evidence="6" id="KW-0106">Calcium</keyword>
<keyword evidence="12" id="KW-1185">Reference proteome</keyword>
<dbReference type="InterPro" id="IPR008979">
    <property type="entry name" value="Galactose-bd-like_sf"/>
</dbReference>
<reference evidence="11 12" key="1">
    <citation type="submission" date="2024-11" db="EMBL/GenBank/DDBJ databases">
        <title>Chromosome-level genome assembly of the freshwater bivalve Anodonta woodiana.</title>
        <authorList>
            <person name="Chen X."/>
        </authorList>
    </citation>
    <scope>NUCLEOTIDE SEQUENCE [LARGE SCALE GENOMIC DNA]</scope>
    <source>
        <strain evidence="11">MN2024</strain>
        <tissue evidence="11">Gills</tissue>
    </source>
</reference>
<proteinExistence type="inferred from homology"/>
<evidence type="ECO:0000256" key="8">
    <source>
        <dbReference type="PROSITE-ProRule" id="PRU00302"/>
    </source>
</evidence>
<dbReference type="SUPFAM" id="SSF49785">
    <property type="entry name" value="Galactose-binding domain-like"/>
    <property type="match status" value="1"/>
</dbReference>
<dbReference type="SMART" id="SM00607">
    <property type="entry name" value="FTP"/>
    <property type="match status" value="1"/>
</dbReference>
<dbReference type="GO" id="GO:0010185">
    <property type="term" value="P:regulation of cellular defense response"/>
    <property type="evidence" value="ECO:0007669"/>
    <property type="project" value="UniProtKB-ARBA"/>
</dbReference>
<comment type="function">
    <text evidence="1">Acts as a defensive agent. Recognizes blood group fucosylated oligosaccharides including A, B, H and Lewis B-type antigens. Does not recognize Lewis A antigen and has low affinity for monovalent haptens.</text>
</comment>
<dbReference type="AlphaFoldDB" id="A0ABD3W2D2"/>
<comment type="subunit">
    <text evidence="3">Homotrimer.</text>
</comment>
<evidence type="ECO:0000313" key="11">
    <source>
        <dbReference type="EMBL" id="KAL3868041.1"/>
    </source>
</evidence>
<dbReference type="SMART" id="SM00032">
    <property type="entry name" value="CCP"/>
    <property type="match status" value="2"/>
</dbReference>
<dbReference type="GO" id="GO:0046872">
    <property type="term" value="F:metal ion binding"/>
    <property type="evidence" value="ECO:0007669"/>
    <property type="project" value="UniProtKB-KW"/>
</dbReference>
<protein>
    <recommendedName>
        <fullName evidence="10">Sushi domain-containing protein</fullName>
    </recommendedName>
</protein>
<name>A0ABD3W2D2_SINWO</name>
<evidence type="ECO:0000256" key="1">
    <source>
        <dbReference type="ARBA" id="ARBA00002219"/>
    </source>
</evidence>
<dbReference type="GO" id="GO:0042806">
    <property type="term" value="F:fucose binding"/>
    <property type="evidence" value="ECO:0007669"/>
    <property type="project" value="UniProtKB-ARBA"/>
</dbReference>
<dbReference type="InterPro" id="IPR051941">
    <property type="entry name" value="BG_Antigen-Binding_Lectin"/>
</dbReference>
<dbReference type="PROSITE" id="PS50923">
    <property type="entry name" value="SUSHI"/>
    <property type="match status" value="2"/>
</dbReference>
<feature type="domain" description="Sushi" evidence="10">
    <location>
        <begin position="237"/>
        <end position="302"/>
    </location>
</feature>
<dbReference type="SUPFAM" id="SSF57535">
    <property type="entry name" value="Complement control module/SCR domain"/>
    <property type="match status" value="2"/>
</dbReference>
<gene>
    <name evidence="11" type="ORF">ACJMK2_040880</name>
</gene>
<dbReference type="Proteomes" id="UP001634394">
    <property type="component" value="Unassembled WGS sequence"/>
</dbReference>
<sequence length="303" mass="34090">MTWQLFISIITCLYVVGRQYEYYGENVAYRKPANQSTTYQGYNASLGVDGLISTNFDDGTCSHTDVGQNYAWWTVDLEEFYFIKFIRIYHRNGQYYENRLHGSALYAKDKDNIWTQIHFNSTWPPNEFNVSVELNKPIGGIMLNNSFLQQGAVFICVCELEAFKVIECVHDFIENGNIVVVKYGDSNQTFTFGATVNVTCDEGYRMSDDGVLTNETESTIECNVSGNWTRNLTCSVILCGSPPNIPSNSKEIITPGLAGNNTYNATITVECIEGYNYSLHEIKPLRCTSDGVWTGHLGNCNGK</sequence>
<dbReference type="EMBL" id="JBJQND010000008">
    <property type="protein sequence ID" value="KAL3868041.1"/>
    <property type="molecule type" value="Genomic_DNA"/>
</dbReference>
<dbReference type="Pfam" id="PF22633">
    <property type="entry name" value="F5_F8_type_C_2"/>
    <property type="match status" value="1"/>
</dbReference>
<evidence type="ECO:0000256" key="5">
    <source>
        <dbReference type="ARBA" id="ARBA00022734"/>
    </source>
</evidence>
<keyword evidence="4" id="KW-0479">Metal-binding</keyword>
<dbReference type="InterPro" id="IPR006585">
    <property type="entry name" value="FTP1"/>
</dbReference>
<evidence type="ECO:0000256" key="4">
    <source>
        <dbReference type="ARBA" id="ARBA00022723"/>
    </source>
</evidence>
<evidence type="ECO:0000256" key="6">
    <source>
        <dbReference type="ARBA" id="ARBA00022837"/>
    </source>
</evidence>
<dbReference type="Pfam" id="PF00084">
    <property type="entry name" value="Sushi"/>
    <property type="match status" value="2"/>
</dbReference>
<dbReference type="Gene3D" id="2.60.120.260">
    <property type="entry name" value="Galactose-binding domain-like"/>
    <property type="match status" value="1"/>
</dbReference>
<keyword evidence="5" id="KW-0430">Lectin</keyword>
<feature type="chain" id="PRO_5044835043" description="Sushi domain-containing protein" evidence="9">
    <location>
        <begin position="18"/>
        <end position="303"/>
    </location>
</feature>
<feature type="signal peptide" evidence="9">
    <location>
        <begin position="1"/>
        <end position="17"/>
    </location>
</feature>
<evidence type="ECO:0000313" key="12">
    <source>
        <dbReference type="Proteomes" id="UP001634394"/>
    </source>
</evidence>
<dbReference type="GO" id="GO:0001868">
    <property type="term" value="P:regulation of complement activation, lectin pathway"/>
    <property type="evidence" value="ECO:0007669"/>
    <property type="project" value="UniProtKB-ARBA"/>
</dbReference>
<dbReference type="PANTHER" id="PTHR45713">
    <property type="entry name" value="FTP DOMAIN-CONTAINING PROTEIN"/>
    <property type="match status" value="1"/>
</dbReference>
<keyword evidence="9" id="KW-0732">Signal</keyword>
<dbReference type="InterPro" id="IPR035976">
    <property type="entry name" value="Sushi/SCR/CCP_sf"/>
</dbReference>
<feature type="domain" description="Sushi" evidence="10">
    <location>
        <begin position="166"/>
        <end position="236"/>
    </location>
</feature>
<accession>A0ABD3W2D2</accession>